<sequence>MKKATVIMLAVIAFSCKKDKGSTASAGFEEGKKIETAVIGHKYRIESITSENGADVSGLFASCIMDDIYFFKDRGTIEIGQGANKCGKEGLDKKNGSWAIAYDENEVSAIQVPFFEKGADYYQTKEFLKPLFSVNLDSGTIILQFKVGTSTYSIKLVQTL</sequence>
<keyword evidence="2" id="KW-1185">Reference proteome</keyword>
<evidence type="ECO:0000313" key="2">
    <source>
        <dbReference type="Proteomes" id="UP000249547"/>
    </source>
</evidence>
<gene>
    <name evidence="1" type="ORF">LX64_05171</name>
</gene>
<dbReference type="AlphaFoldDB" id="A0A327Q587"/>
<protein>
    <submittedName>
        <fullName evidence="1">Uncharacterized protein</fullName>
    </submittedName>
</protein>
<dbReference type="Proteomes" id="UP000249547">
    <property type="component" value="Unassembled WGS sequence"/>
</dbReference>
<dbReference type="EMBL" id="QLLL01000017">
    <property type="protein sequence ID" value="RAI97026.1"/>
    <property type="molecule type" value="Genomic_DNA"/>
</dbReference>
<dbReference type="OrthoDB" id="1426257at2"/>
<name>A0A327Q587_9BACT</name>
<reference evidence="1 2" key="1">
    <citation type="submission" date="2018-06" db="EMBL/GenBank/DDBJ databases">
        <title>Genomic Encyclopedia of Archaeal and Bacterial Type Strains, Phase II (KMG-II): from individual species to whole genera.</title>
        <authorList>
            <person name="Goeker M."/>
        </authorList>
    </citation>
    <scope>NUCLEOTIDE SEQUENCE [LARGE SCALE GENOMIC DNA]</scope>
    <source>
        <strain evidence="1 2">DSM 23857</strain>
    </source>
</reference>
<organism evidence="1 2">
    <name type="scientific">Chitinophaga skermanii</name>
    <dbReference type="NCBI Taxonomy" id="331697"/>
    <lineage>
        <taxon>Bacteria</taxon>
        <taxon>Pseudomonadati</taxon>
        <taxon>Bacteroidota</taxon>
        <taxon>Chitinophagia</taxon>
        <taxon>Chitinophagales</taxon>
        <taxon>Chitinophagaceae</taxon>
        <taxon>Chitinophaga</taxon>
    </lineage>
</organism>
<comment type="caution">
    <text evidence="1">The sequence shown here is derived from an EMBL/GenBank/DDBJ whole genome shotgun (WGS) entry which is preliminary data.</text>
</comment>
<accession>A0A327Q587</accession>
<proteinExistence type="predicted"/>
<evidence type="ECO:0000313" key="1">
    <source>
        <dbReference type="EMBL" id="RAI97026.1"/>
    </source>
</evidence>
<dbReference type="RefSeq" id="WP_111600543.1">
    <property type="nucleotide sequence ID" value="NZ_QLLL01000017.1"/>
</dbReference>
<dbReference type="PROSITE" id="PS51257">
    <property type="entry name" value="PROKAR_LIPOPROTEIN"/>
    <property type="match status" value="1"/>
</dbReference>